<keyword evidence="3" id="KW-1185">Reference proteome</keyword>
<evidence type="ECO:0000313" key="3">
    <source>
        <dbReference type="Proteomes" id="UP001454036"/>
    </source>
</evidence>
<gene>
    <name evidence="2" type="ORF">LIER_07619</name>
</gene>
<name>A0AAV3P9H2_LITER</name>
<protein>
    <submittedName>
        <fullName evidence="2">Uncharacterized protein</fullName>
    </submittedName>
</protein>
<proteinExistence type="predicted"/>
<evidence type="ECO:0000256" key="1">
    <source>
        <dbReference type="SAM" id="MobiDB-lite"/>
    </source>
</evidence>
<feature type="region of interest" description="Disordered" evidence="1">
    <location>
        <begin position="30"/>
        <end position="94"/>
    </location>
</feature>
<reference evidence="2 3" key="1">
    <citation type="submission" date="2024-01" db="EMBL/GenBank/DDBJ databases">
        <title>The complete chloroplast genome sequence of Lithospermum erythrorhizon: insights into the phylogenetic relationship among Boraginaceae species and the maternal lineages of purple gromwells.</title>
        <authorList>
            <person name="Okada T."/>
            <person name="Watanabe K."/>
        </authorList>
    </citation>
    <scope>NUCLEOTIDE SEQUENCE [LARGE SCALE GENOMIC DNA]</scope>
</reference>
<accession>A0AAV3P9H2</accession>
<sequence length="182" mass="20024">MGRRQATHLVGLGVGLPVIERNLHPVWGTPGAGHRQWDTIHGREGRSDEPSNFEGREEAAPKGEGLLGPGAPNHSLVLPDDPESHHRGRPPSTWGAVAQLGPVGGEKGYCGWQDGQIQGKGSRLLQKKGPGQKIPRRRSSPQSTIEMRSWEARKDGVPPEGPIPWRQVPQSWNICHLRKYYV</sequence>
<comment type="caution">
    <text evidence="2">The sequence shown here is derived from an EMBL/GenBank/DDBJ whole genome shotgun (WGS) entry which is preliminary data.</text>
</comment>
<feature type="compositionally biased region" description="Basic and acidic residues" evidence="1">
    <location>
        <begin position="148"/>
        <end position="157"/>
    </location>
</feature>
<organism evidence="2 3">
    <name type="scientific">Lithospermum erythrorhizon</name>
    <name type="common">Purple gromwell</name>
    <name type="synonym">Lithospermum officinale var. erythrorhizon</name>
    <dbReference type="NCBI Taxonomy" id="34254"/>
    <lineage>
        <taxon>Eukaryota</taxon>
        <taxon>Viridiplantae</taxon>
        <taxon>Streptophyta</taxon>
        <taxon>Embryophyta</taxon>
        <taxon>Tracheophyta</taxon>
        <taxon>Spermatophyta</taxon>
        <taxon>Magnoliopsida</taxon>
        <taxon>eudicotyledons</taxon>
        <taxon>Gunneridae</taxon>
        <taxon>Pentapetalae</taxon>
        <taxon>asterids</taxon>
        <taxon>lamiids</taxon>
        <taxon>Boraginales</taxon>
        <taxon>Boraginaceae</taxon>
        <taxon>Boraginoideae</taxon>
        <taxon>Lithospermeae</taxon>
        <taxon>Lithospermum</taxon>
    </lineage>
</organism>
<feature type="compositionally biased region" description="Basic and acidic residues" evidence="1">
    <location>
        <begin position="35"/>
        <end position="61"/>
    </location>
</feature>
<dbReference type="AlphaFoldDB" id="A0AAV3P9H2"/>
<dbReference type="EMBL" id="BAABME010001181">
    <property type="protein sequence ID" value="GAA0148080.1"/>
    <property type="molecule type" value="Genomic_DNA"/>
</dbReference>
<evidence type="ECO:0000313" key="2">
    <source>
        <dbReference type="EMBL" id="GAA0148080.1"/>
    </source>
</evidence>
<dbReference type="Proteomes" id="UP001454036">
    <property type="component" value="Unassembled WGS sequence"/>
</dbReference>
<feature type="region of interest" description="Disordered" evidence="1">
    <location>
        <begin position="114"/>
        <end position="164"/>
    </location>
</feature>